<evidence type="ECO:0000256" key="2">
    <source>
        <dbReference type="ARBA" id="ARBA00022884"/>
    </source>
</evidence>
<keyword evidence="2 6" id="KW-0694">RNA-binding</keyword>
<dbReference type="SUPFAM" id="SSF55120">
    <property type="entry name" value="Pseudouridine synthase"/>
    <property type="match status" value="1"/>
</dbReference>
<name>A0ABV6I5Z8_9RHOB</name>
<dbReference type="NCBIfam" id="TIGR00093">
    <property type="entry name" value="pseudouridine synthase"/>
    <property type="match status" value="1"/>
</dbReference>
<dbReference type="InterPro" id="IPR000748">
    <property type="entry name" value="PsdUridine_synth_RsuA/RluB/E/F"/>
</dbReference>
<dbReference type="InterPro" id="IPR006145">
    <property type="entry name" value="PsdUridine_synth_RsuA/RluA"/>
</dbReference>
<dbReference type="Gene3D" id="3.30.70.580">
    <property type="entry name" value="Pseudouridine synthase I, catalytic domain, N-terminal subdomain"/>
    <property type="match status" value="1"/>
</dbReference>
<accession>A0ABV6I5Z8</accession>
<evidence type="ECO:0000256" key="4">
    <source>
        <dbReference type="ARBA" id="ARBA00036749"/>
    </source>
</evidence>
<evidence type="ECO:0000256" key="5">
    <source>
        <dbReference type="ARBA" id="ARBA00037590"/>
    </source>
</evidence>
<dbReference type="Gene3D" id="3.10.290.10">
    <property type="entry name" value="RNA-binding S4 domain"/>
    <property type="match status" value="1"/>
</dbReference>
<dbReference type="InterPro" id="IPR020094">
    <property type="entry name" value="TruA/RsuA/RluB/E/F_N"/>
</dbReference>
<dbReference type="InterPro" id="IPR018496">
    <property type="entry name" value="PsdUridine_synth_RsuA/RluB_CS"/>
</dbReference>
<comment type="catalytic activity">
    <reaction evidence="4">
        <text>uridine(516) in 16S rRNA = pseudouridine(516) in 16S rRNA</text>
        <dbReference type="Rhea" id="RHEA:38867"/>
        <dbReference type="Rhea" id="RHEA-COMP:10089"/>
        <dbReference type="Rhea" id="RHEA-COMP:10090"/>
        <dbReference type="ChEBI" id="CHEBI:65314"/>
        <dbReference type="ChEBI" id="CHEBI:65315"/>
        <dbReference type="EC" id="5.4.99.19"/>
    </reaction>
</comment>
<dbReference type="PANTHER" id="PTHR47683">
    <property type="entry name" value="PSEUDOURIDINE SYNTHASE FAMILY PROTEIN-RELATED"/>
    <property type="match status" value="1"/>
</dbReference>
<organism evidence="9 10">
    <name type="scientific">Paracoccus niistensis</name>
    <dbReference type="NCBI Taxonomy" id="632935"/>
    <lineage>
        <taxon>Bacteria</taxon>
        <taxon>Pseudomonadati</taxon>
        <taxon>Pseudomonadota</taxon>
        <taxon>Alphaproteobacteria</taxon>
        <taxon>Rhodobacterales</taxon>
        <taxon>Paracoccaceae</taxon>
        <taxon>Paracoccus</taxon>
    </lineage>
</organism>
<dbReference type="PROSITE" id="PS01149">
    <property type="entry name" value="PSI_RSU"/>
    <property type="match status" value="1"/>
</dbReference>
<dbReference type="RefSeq" id="WP_377699277.1">
    <property type="nucleotide sequence ID" value="NZ_JBHLWE010000038.1"/>
</dbReference>
<dbReference type="Gene3D" id="3.30.70.1560">
    <property type="entry name" value="Alpha-L RNA-binding motif"/>
    <property type="match status" value="1"/>
</dbReference>
<comment type="function">
    <text evidence="5">Responsible for synthesis of pseudouridine from uracil-516 in 16S ribosomal RNA.</text>
</comment>
<keyword evidence="3 7" id="KW-0413">Isomerase</keyword>
<evidence type="ECO:0000259" key="8">
    <source>
        <dbReference type="Pfam" id="PF00849"/>
    </source>
</evidence>
<dbReference type="InterPro" id="IPR036986">
    <property type="entry name" value="S4_RNA-bd_sf"/>
</dbReference>
<keyword evidence="10" id="KW-1185">Reference proteome</keyword>
<evidence type="ECO:0000256" key="1">
    <source>
        <dbReference type="ARBA" id="ARBA00008348"/>
    </source>
</evidence>
<evidence type="ECO:0000256" key="3">
    <source>
        <dbReference type="ARBA" id="ARBA00023235"/>
    </source>
</evidence>
<dbReference type="InterPro" id="IPR020103">
    <property type="entry name" value="PsdUridine_synth_cat_dom_sf"/>
</dbReference>
<dbReference type="SUPFAM" id="SSF55174">
    <property type="entry name" value="Alpha-L RNA-binding motif"/>
    <property type="match status" value="1"/>
</dbReference>
<evidence type="ECO:0000313" key="9">
    <source>
        <dbReference type="EMBL" id="MFC0341656.1"/>
    </source>
</evidence>
<dbReference type="Pfam" id="PF00849">
    <property type="entry name" value="PseudoU_synth_2"/>
    <property type="match status" value="1"/>
</dbReference>
<feature type="domain" description="Pseudouridine synthase RsuA/RluA-like" evidence="8">
    <location>
        <begin position="122"/>
        <end position="255"/>
    </location>
</feature>
<dbReference type="PANTHER" id="PTHR47683:SF4">
    <property type="entry name" value="PSEUDOURIDINE SYNTHASE"/>
    <property type="match status" value="1"/>
</dbReference>
<dbReference type="Proteomes" id="UP001589799">
    <property type="component" value="Unassembled WGS sequence"/>
</dbReference>
<comment type="caution">
    <text evidence="9">The sequence shown here is derived from an EMBL/GenBank/DDBJ whole genome shotgun (WGS) entry which is preliminary data.</text>
</comment>
<evidence type="ECO:0000313" key="10">
    <source>
        <dbReference type="Proteomes" id="UP001589799"/>
    </source>
</evidence>
<dbReference type="EC" id="5.4.99.-" evidence="7"/>
<proteinExistence type="inferred from homology"/>
<dbReference type="InterPro" id="IPR042092">
    <property type="entry name" value="PsdUridine_s_RsuA/RluB/E/F_cat"/>
</dbReference>
<reference evidence="9 10" key="1">
    <citation type="submission" date="2024-09" db="EMBL/GenBank/DDBJ databases">
        <authorList>
            <person name="Sun Q."/>
            <person name="Mori K."/>
        </authorList>
    </citation>
    <scope>NUCLEOTIDE SEQUENCE [LARGE SCALE GENOMIC DNA]</scope>
    <source>
        <strain evidence="9 10">KCTC 22789</strain>
    </source>
</reference>
<dbReference type="EMBL" id="JBHLWE010000038">
    <property type="protein sequence ID" value="MFC0341656.1"/>
    <property type="molecule type" value="Genomic_DNA"/>
</dbReference>
<evidence type="ECO:0000256" key="7">
    <source>
        <dbReference type="RuleBase" id="RU003887"/>
    </source>
</evidence>
<gene>
    <name evidence="9" type="ORF">ACFFII_12880</name>
</gene>
<evidence type="ECO:0000256" key="6">
    <source>
        <dbReference type="PROSITE-ProRule" id="PRU00182"/>
    </source>
</evidence>
<comment type="similarity">
    <text evidence="1 7">Belongs to the pseudouridine synthase RsuA family.</text>
</comment>
<dbReference type="PROSITE" id="PS50889">
    <property type="entry name" value="S4"/>
    <property type="match status" value="1"/>
</dbReference>
<dbReference type="InterPro" id="IPR050343">
    <property type="entry name" value="RsuA_PseudoU_synthase"/>
</dbReference>
<protein>
    <recommendedName>
        <fullName evidence="7">Pseudouridine synthase</fullName>
        <ecNumber evidence="7">5.4.99.-</ecNumber>
    </recommendedName>
</protein>
<sequence>MVTDRRLPYETKIEEAFKGVTIAVAKGGFRIFEASNEWLLSPFGLFEGPEIMAKIPTSRVDKLLSSMGYGSRKEVARLARAGAITLDAAALLDVTGRIPVTPDLPTRMTIDGEALDPLPGMVILLNKPLGMTCSHKEDGALVYDLLPERWKRRDPAISTIGRLDKQTSGLLLLTDDGDLLHRVISPRRCIRKTYRARLARPLDGSEAELFASGDLILQGEDKPLAPAELDVISDTEALLSITEGRYHQVRRMFAASGNHVEELHRERLGGLSLPDGMAPGQWKLLNEEEIALIFD</sequence>